<feature type="transmembrane region" description="Helical" evidence="1">
    <location>
        <begin position="70"/>
        <end position="92"/>
    </location>
</feature>
<keyword evidence="1" id="KW-0472">Membrane</keyword>
<protein>
    <submittedName>
        <fullName evidence="2">Uncharacterized protein</fullName>
    </submittedName>
</protein>
<dbReference type="STRING" id="629680.SAMN04489751_2511"/>
<gene>
    <name evidence="2" type="ORF">SAMN04489751_2511</name>
</gene>
<evidence type="ECO:0000313" key="2">
    <source>
        <dbReference type="EMBL" id="SDS65165.1"/>
    </source>
</evidence>
<dbReference type="EMBL" id="LT629739">
    <property type="protein sequence ID" value="SDS65165.1"/>
    <property type="molecule type" value="Genomic_DNA"/>
</dbReference>
<dbReference type="AlphaFoldDB" id="A0A1H1TY26"/>
<name>A0A1H1TY26_BRESA</name>
<keyword evidence="1" id="KW-1133">Transmembrane helix</keyword>
<organism evidence="2 3">
    <name type="scientific">Brevibacterium sandarakinum</name>
    <dbReference type="NCBI Taxonomy" id="629680"/>
    <lineage>
        <taxon>Bacteria</taxon>
        <taxon>Bacillati</taxon>
        <taxon>Actinomycetota</taxon>
        <taxon>Actinomycetes</taxon>
        <taxon>Micrococcales</taxon>
        <taxon>Brevibacteriaceae</taxon>
        <taxon>Brevibacterium</taxon>
    </lineage>
</organism>
<reference evidence="2" key="1">
    <citation type="submission" date="2016-10" db="EMBL/GenBank/DDBJ databases">
        <authorList>
            <person name="Varghese N."/>
            <person name="Submissions S."/>
        </authorList>
    </citation>
    <scope>NUCLEOTIDE SEQUENCE [LARGE SCALE GENOMIC DNA]</scope>
    <source>
        <strain evidence="2">DSM 22082</strain>
    </source>
</reference>
<evidence type="ECO:0000256" key="1">
    <source>
        <dbReference type="SAM" id="Phobius"/>
    </source>
</evidence>
<feature type="transmembrane region" description="Helical" evidence="1">
    <location>
        <begin position="27"/>
        <end position="58"/>
    </location>
</feature>
<dbReference type="Proteomes" id="UP000199700">
    <property type="component" value="Chromosome"/>
</dbReference>
<sequence>MLIRDGNRWVLPADPRSVGRISRVSRVLGIICAFIGGWALLCGLGVLVFGGVLFAAISTADPGNTATARWGIGGGLVVCGIVFAGAGVVLLVRDRKLRSNRRAPVLTIDGRGITIAGMGFVTYADLVSIQAHIGPRPVLWSTSFGKTAGNELGARMTGRPRIVHELNIRRRSGPDIRADLSMHTNAAGFTRLVAHLRDLLAPYSVPVEFHS</sequence>
<dbReference type="RefSeq" id="WP_092105998.1">
    <property type="nucleotide sequence ID" value="NZ_LT629739.1"/>
</dbReference>
<accession>A0A1H1TY26</accession>
<keyword evidence="1" id="KW-0812">Transmembrane</keyword>
<dbReference type="OrthoDB" id="4803074at2"/>
<evidence type="ECO:0000313" key="3">
    <source>
        <dbReference type="Proteomes" id="UP000199700"/>
    </source>
</evidence>
<keyword evidence="3" id="KW-1185">Reference proteome</keyword>
<proteinExistence type="predicted"/>